<evidence type="ECO:0000256" key="4">
    <source>
        <dbReference type="ARBA" id="ARBA00022842"/>
    </source>
</evidence>
<name>A0A101FWV3_9CHLR</name>
<dbReference type="GO" id="GO:0005525">
    <property type="term" value="F:GTP binding"/>
    <property type="evidence" value="ECO:0007669"/>
    <property type="project" value="UniProtKB-KW"/>
</dbReference>
<comment type="caution">
    <text evidence="9">The sequence shown here is derived from an EMBL/GenBank/DDBJ whole genome shotgun (WGS) entry which is preliminary data.</text>
</comment>
<dbReference type="Gene3D" id="3.90.1660.10">
    <property type="entry name" value="CofE-like domain"/>
    <property type="match status" value="1"/>
</dbReference>
<dbReference type="Gene3D" id="3.30.1330.100">
    <property type="entry name" value="CofE-like"/>
    <property type="match status" value="1"/>
</dbReference>
<keyword evidence="2" id="KW-0479">Metal-binding</keyword>
<feature type="domain" description="Coenzyme F420:L-glutamate ligase-like" evidence="8">
    <location>
        <begin position="11"/>
        <end position="232"/>
    </location>
</feature>
<accession>A0A101FWV3</accession>
<dbReference type="Pfam" id="PF01996">
    <property type="entry name" value="F420_ligase"/>
    <property type="match status" value="1"/>
</dbReference>
<proteinExistence type="predicted"/>
<dbReference type="GO" id="GO:0052618">
    <property type="term" value="F:coenzyme F420-0:L-glutamate ligase activity"/>
    <property type="evidence" value="ECO:0007669"/>
    <property type="project" value="TreeGrafter"/>
</dbReference>
<dbReference type="InterPro" id="IPR002847">
    <property type="entry name" value="F420-0_gamma-glut_ligase-dom"/>
</dbReference>
<dbReference type="SUPFAM" id="SSF144010">
    <property type="entry name" value="CofE-like"/>
    <property type="match status" value="1"/>
</dbReference>
<dbReference type="Proteomes" id="UP000064249">
    <property type="component" value="Unassembled WGS sequence"/>
</dbReference>
<dbReference type="AlphaFoldDB" id="A0A101FWV3"/>
<organism evidence="9 10">
    <name type="scientific">Anaerolinea thermophila</name>
    <dbReference type="NCBI Taxonomy" id="167964"/>
    <lineage>
        <taxon>Bacteria</taxon>
        <taxon>Bacillati</taxon>
        <taxon>Chloroflexota</taxon>
        <taxon>Anaerolineae</taxon>
        <taxon>Anaerolineales</taxon>
        <taxon>Anaerolineaceae</taxon>
        <taxon>Anaerolinea</taxon>
    </lineage>
</organism>
<evidence type="ECO:0000256" key="6">
    <source>
        <dbReference type="ARBA" id="ARBA00023134"/>
    </source>
</evidence>
<dbReference type="GO" id="GO:0046872">
    <property type="term" value="F:metal ion binding"/>
    <property type="evidence" value="ECO:0007669"/>
    <property type="project" value="UniProtKB-KW"/>
</dbReference>
<evidence type="ECO:0000256" key="3">
    <source>
        <dbReference type="ARBA" id="ARBA00022741"/>
    </source>
</evidence>
<dbReference type="NCBIfam" id="TIGR01916">
    <property type="entry name" value="F420_cofE"/>
    <property type="match status" value="1"/>
</dbReference>
<keyword evidence="5" id="KW-0630">Potassium</keyword>
<sequence length="255" mass="27812">MTLSLIPLQGFPLIHPGDKLTEIIAAALDNNGLALQDGDILVLAQKIVSKSEGRLVNLTSVEPSEDAYRYAEITDKNPRLIELILSESKEVLRAQKGIIIVQHKLGFISANAGIDHSNVDGPWGDPDDWVLLLPQNPDASSKVIRQTLEDRFGVKIGVLIIDSHGRAWRNGTVGVTIGLSGLPALVDLRGETDLFNYRLRVTQVAAADELAAGASLMMGQAREGTPVVLVRGFPYPLRESQLGELIRPKDRDLFR</sequence>
<dbReference type="PATRIC" id="fig|167964.4.peg.1297"/>
<evidence type="ECO:0000256" key="7">
    <source>
        <dbReference type="ARBA" id="ARBA00023211"/>
    </source>
</evidence>
<keyword evidence="3" id="KW-0547">Nucleotide-binding</keyword>
<keyword evidence="6" id="KW-0342">GTP-binding</keyword>
<dbReference type="PANTHER" id="PTHR47917:SF1">
    <property type="entry name" value="COENZYME F420:L-GLUTAMATE LIGASE"/>
    <property type="match status" value="1"/>
</dbReference>
<keyword evidence="1 9" id="KW-0436">Ligase</keyword>
<keyword evidence="7" id="KW-0464">Manganese</keyword>
<protein>
    <submittedName>
        <fullName evidence="9">F420-0:gamma-glutamyl ligase</fullName>
    </submittedName>
</protein>
<evidence type="ECO:0000313" key="10">
    <source>
        <dbReference type="Proteomes" id="UP000064249"/>
    </source>
</evidence>
<evidence type="ECO:0000256" key="5">
    <source>
        <dbReference type="ARBA" id="ARBA00022958"/>
    </source>
</evidence>
<evidence type="ECO:0000259" key="8">
    <source>
        <dbReference type="Pfam" id="PF01996"/>
    </source>
</evidence>
<dbReference type="PANTHER" id="PTHR47917">
    <property type="match status" value="1"/>
</dbReference>
<evidence type="ECO:0000256" key="1">
    <source>
        <dbReference type="ARBA" id="ARBA00022598"/>
    </source>
</evidence>
<keyword evidence="4" id="KW-0460">Magnesium</keyword>
<reference evidence="9 10" key="1">
    <citation type="journal article" date="2015" name="MBio">
        <title>Genome-Resolved Metagenomic Analysis Reveals Roles for Candidate Phyla and Other Microbial Community Members in Biogeochemical Transformations in Oil Reservoirs.</title>
        <authorList>
            <person name="Hu P."/>
            <person name="Tom L."/>
            <person name="Singh A."/>
            <person name="Thomas B.C."/>
            <person name="Baker B.J."/>
            <person name="Piceno Y.M."/>
            <person name="Andersen G.L."/>
            <person name="Banfield J.F."/>
        </authorList>
    </citation>
    <scope>NUCLEOTIDE SEQUENCE [LARGE SCALE GENOMIC DNA]</scope>
    <source>
        <strain evidence="9">46_16</strain>
    </source>
</reference>
<dbReference type="InterPro" id="IPR008225">
    <property type="entry name" value="F420-0_g-glutamyl_ligase"/>
</dbReference>
<evidence type="ECO:0000313" key="9">
    <source>
        <dbReference type="EMBL" id="KUK45936.1"/>
    </source>
</evidence>
<dbReference type="EMBL" id="LGFU01000109">
    <property type="protein sequence ID" value="KUK45936.1"/>
    <property type="molecule type" value="Genomic_DNA"/>
</dbReference>
<gene>
    <name evidence="9" type="ORF">XD73_1187</name>
</gene>
<evidence type="ECO:0000256" key="2">
    <source>
        <dbReference type="ARBA" id="ARBA00022723"/>
    </source>
</evidence>